<organism evidence="2 3">
    <name type="scientific">Paenibacillus eucommiae</name>
    <dbReference type="NCBI Taxonomy" id="1355755"/>
    <lineage>
        <taxon>Bacteria</taxon>
        <taxon>Bacillati</taxon>
        <taxon>Bacillota</taxon>
        <taxon>Bacilli</taxon>
        <taxon>Bacillales</taxon>
        <taxon>Paenibacillaceae</taxon>
        <taxon>Paenibacillus</taxon>
    </lineage>
</organism>
<evidence type="ECO:0000259" key="1">
    <source>
        <dbReference type="Pfam" id="PF13088"/>
    </source>
</evidence>
<protein>
    <recommendedName>
        <fullName evidence="1">Sialidase domain-containing protein</fullName>
    </recommendedName>
</protein>
<dbReference type="Pfam" id="PF13088">
    <property type="entry name" value="BNR_2"/>
    <property type="match status" value="1"/>
</dbReference>
<evidence type="ECO:0000313" key="3">
    <source>
        <dbReference type="Proteomes" id="UP001519287"/>
    </source>
</evidence>
<dbReference type="PANTHER" id="PTHR43752">
    <property type="entry name" value="BNR/ASP-BOX REPEAT FAMILY PROTEIN"/>
    <property type="match status" value="1"/>
</dbReference>
<name>A0ABS4IRC0_9BACL</name>
<dbReference type="InterPro" id="IPR011040">
    <property type="entry name" value="Sialidase"/>
</dbReference>
<dbReference type="CDD" id="cd15482">
    <property type="entry name" value="Sialidase_non-viral"/>
    <property type="match status" value="1"/>
</dbReference>
<dbReference type="SUPFAM" id="SSF50939">
    <property type="entry name" value="Sialidases"/>
    <property type="match status" value="1"/>
</dbReference>
<accession>A0ABS4IRC0</accession>
<proteinExistence type="predicted"/>
<dbReference type="Gene3D" id="2.120.10.10">
    <property type="match status" value="1"/>
</dbReference>
<dbReference type="RefSeq" id="WP_209970911.1">
    <property type="nucleotide sequence ID" value="NZ_JAGGLB010000004.1"/>
</dbReference>
<sequence>MYEQVCAGVQPEVALLQLELDGGIIVKIAAKGIVYKGAENSAQQSCGSPGICVLPGGRWICTFRAAPRKVATSGQHVLLTWSDDEGLSWSEPIRPFAPPLVGGKPGLLRCAYLTALGEQECIAVLCWVDHSDPELPFFNEETEGLLDTKIMLSRSSDRGEHWTEPELMDTSPFSVPVPLTGPILRLTSGALACQFELNKHYDDLEAWRHSSVLLFSKDGGSSWPEHVIVSSDPANRIFYWDQRPGVLADGTLLNLFWTYDTVTAAYLNVHARTSTDDGYTWSDYRDIGVPGQPAPPAALPDGRIAMVYVDRTAAPTIKLRISDDNGVAWPDDSEVILYEPEQAQEHVNRTSMQDAWAEMGKFSVGLPVTSVLNNGDVLVFYYAGTHSDHTGIEWVRVRQGGTLS</sequence>
<dbReference type="EMBL" id="JAGGLB010000004">
    <property type="protein sequence ID" value="MBP1990111.1"/>
    <property type="molecule type" value="Genomic_DNA"/>
</dbReference>
<feature type="domain" description="Sialidase" evidence="1">
    <location>
        <begin position="141"/>
        <end position="330"/>
    </location>
</feature>
<dbReference type="PANTHER" id="PTHR43752:SF2">
    <property type="entry name" value="BNR_ASP-BOX REPEAT FAMILY PROTEIN"/>
    <property type="match status" value="1"/>
</dbReference>
<reference evidence="2 3" key="1">
    <citation type="submission" date="2021-03" db="EMBL/GenBank/DDBJ databases">
        <title>Genomic Encyclopedia of Type Strains, Phase IV (KMG-IV): sequencing the most valuable type-strain genomes for metagenomic binning, comparative biology and taxonomic classification.</title>
        <authorList>
            <person name="Goeker M."/>
        </authorList>
    </citation>
    <scope>NUCLEOTIDE SEQUENCE [LARGE SCALE GENOMIC DNA]</scope>
    <source>
        <strain evidence="2 3">DSM 26048</strain>
    </source>
</reference>
<evidence type="ECO:0000313" key="2">
    <source>
        <dbReference type="EMBL" id="MBP1990111.1"/>
    </source>
</evidence>
<dbReference type="InterPro" id="IPR036278">
    <property type="entry name" value="Sialidase_sf"/>
</dbReference>
<gene>
    <name evidence="2" type="ORF">J2Z66_001709</name>
</gene>
<comment type="caution">
    <text evidence="2">The sequence shown here is derived from an EMBL/GenBank/DDBJ whole genome shotgun (WGS) entry which is preliminary data.</text>
</comment>
<dbReference type="Proteomes" id="UP001519287">
    <property type="component" value="Unassembled WGS sequence"/>
</dbReference>
<keyword evidence="3" id="KW-1185">Reference proteome</keyword>